<evidence type="ECO:0000256" key="1">
    <source>
        <dbReference type="ARBA" id="ARBA00007613"/>
    </source>
</evidence>
<organism evidence="3 4">
    <name type="scientific">Bacteroides coprosuis DSM 18011</name>
    <dbReference type="NCBI Taxonomy" id="679937"/>
    <lineage>
        <taxon>Bacteria</taxon>
        <taxon>Pseudomonadati</taxon>
        <taxon>Bacteroidota</taxon>
        <taxon>Bacteroidia</taxon>
        <taxon>Bacteroidales</taxon>
        <taxon>Bacteroidaceae</taxon>
        <taxon>Bacteroides</taxon>
    </lineage>
</organism>
<keyword evidence="2" id="KW-0732">Signal</keyword>
<dbReference type="PANTHER" id="PTHR30203:SF24">
    <property type="entry name" value="BLR4935 PROTEIN"/>
    <property type="match status" value="1"/>
</dbReference>
<accession>F3ZP54</accession>
<protein>
    <submittedName>
        <fullName evidence="3">Outer membrane efflux protein</fullName>
    </submittedName>
</protein>
<dbReference type="AlphaFoldDB" id="F3ZP54"/>
<dbReference type="eggNOG" id="COG1538">
    <property type="taxonomic scope" value="Bacteria"/>
</dbReference>
<keyword evidence="4" id="KW-1185">Reference proteome</keyword>
<proteinExistence type="inferred from homology"/>
<name>F3ZP54_9BACE</name>
<dbReference type="EMBL" id="CM001167">
    <property type="protein sequence ID" value="EGJ70281.1"/>
    <property type="molecule type" value="Genomic_DNA"/>
</dbReference>
<dbReference type="Pfam" id="PF02321">
    <property type="entry name" value="OEP"/>
    <property type="match status" value="1"/>
</dbReference>
<dbReference type="PANTHER" id="PTHR30203">
    <property type="entry name" value="OUTER MEMBRANE CATION EFFLUX PROTEIN"/>
    <property type="match status" value="1"/>
</dbReference>
<gene>
    <name evidence="3" type="ORF">Bcop_0061</name>
</gene>
<comment type="similarity">
    <text evidence="1">Belongs to the outer membrane factor (OMF) (TC 1.B.17) family.</text>
</comment>
<dbReference type="InterPro" id="IPR003423">
    <property type="entry name" value="OMP_efflux"/>
</dbReference>
<sequence>MKRYIIFALSLCTASLAFAQSDLQVILKQIEANNPEIQANQKLMEAQVWDTKSSNNLDNPTVSYAHVWDSKNKSETESELEITQGFEFPTAYIHRNKVNKRKIKALEATFLSQRQNILLQAKEVCLDLIMLHQQKTILDQRLNYADKLYEAYQKMLEAGDATSIEVNKIKLEKLNIQTESTINASELKKKEAELVTLNGNKPISILHSEYPSIDLPDYNLIKDEAFDSSFDIQYARSEYEAAVKQIAVNKAGWFPHLELGYKRNSGTGHHANGLVVGFSIPLFNNRGKVSSAKANAISKAFSEDLVKNKLQSEIYQSYEEAKAMKEQIDSYEKTLDIEGALSLLEKALQGGELSMTAYFVEIATVYQSAQNLIQIQNMYQKQIAKLYKHRL</sequence>
<evidence type="ECO:0000313" key="3">
    <source>
        <dbReference type="EMBL" id="EGJ70281.1"/>
    </source>
</evidence>
<dbReference type="Gene3D" id="1.20.1600.10">
    <property type="entry name" value="Outer membrane efflux proteins (OEP)"/>
    <property type="match status" value="1"/>
</dbReference>
<reference evidence="3 4" key="1">
    <citation type="journal article" date="2011" name="Stand. Genomic Sci.">
        <title>Non-contiguous finished genome sequence of Bacteroides coprosuis type strain (PC139).</title>
        <authorList>
            <person name="Land M."/>
            <person name="Held B."/>
            <person name="Gronow S."/>
            <person name="Abt B."/>
            <person name="Lucas S."/>
            <person name="Del Rio T.G."/>
            <person name="Nolan M."/>
            <person name="Tice H."/>
            <person name="Cheng J.F."/>
            <person name="Pitluck S."/>
            <person name="Liolios K."/>
            <person name="Pagani I."/>
            <person name="Ivanova N."/>
            <person name="Mavromatis K."/>
            <person name="Mikhailova N."/>
            <person name="Pati A."/>
            <person name="Tapia R."/>
            <person name="Han C."/>
            <person name="Goodwin L."/>
            <person name="Chen A."/>
            <person name="Palaniappan K."/>
            <person name="Hauser L."/>
            <person name="Brambilla E.M."/>
            <person name="Rohde M."/>
            <person name="Goker M."/>
            <person name="Detter J.C."/>
            <person name="Woyke T."/>
            <person name="Bristow J."/>
            <person name="Eisen J.A."/>
            <person name="Markowitz V."/>
            <person name="Hugenholtz P."/>
            <person name="Kyrpides N.C."/>
            <person name="Klenk H.P."/>
            <person name="Lapidus A."/>
        </authorList>
    </citation>
    <scope>NUCLEOTIDE SEQUENCE</scope>
    <source>
        <strain evidence="3 4">DSM 18011</strain>
    </source>
</reference>
<dbReference type="InterPro" id="IPR010131">
    <property type="entry name" value="MdtP/NodT-like"/>
</dbReference>
<feature type="chain" id="PRO_5003305362" evidence="2">
    <location>
        <begin position="20"/>
        <end position="391"/>
    </location>
</feature>
<dbReference type="HOGENOM" id="CLU_701774_0_0_10"/>
<feature type="signal peptide" evidence="2">
    <location>
        <begin position="1"/>
        <end position="19"/>
    </location>
</feature>
<dbReference type="STRING" id="679937.Bcop_0061"/>
<dbReference type="GO" id="GO:0015562">
    <property type="term" value="F:efflux transmembrane transporter activity"/>
    <property type="evidence" value="ECO:0007669"/>
    <property type="project" value="InterPro"/>
</dbReference>
<evidence type="ECO:0000256" key="2">
    <source>
        <dbReference type="SAM" id="SignalP"/>
    </source>
</evidence>
<dbReference type="Proteomes" id="UP000018439">
    <property type="component" value="Chromosome"/>
</dbReference>
<evidence type="ECO:0000313" key="4">
    <source>
        <dbReference type="Proteomes" id="UP000018439"/>
    </source>
</evidence>
<dbReference type="SUPFAM" id="SSF56954">
    <property type="entry name" value="Outer membrane efflux proteins (OEP)"/>
    <property type="match status" value="1"/>
</dbReference>